<feature type="compositionally biased region" description="Polar residues" evidence="13">
    <location>
        <begin position="472"/>
        <end position="493"/>
    </location>
</feature>
<feature type="domain" description="FAD-dependent oxidoreductase 2 FAD-binding" evidence="14">
    <location>
        <begin position="45"/>
        <end position="418"/>
    </location>
</feature>
<keyword evidence="8" id="KW-0274">FAD</keyword>
<evidence type="ECO:0000256" key="3">
    <source>
        <dbReference type="ARBA" id="ARBA00008562"/>
    </source>
</evidence>
<dbReference type="OrthoDB" id="9805351at2"/>
<evidence type="ECO:0000256" key="11">
    <source>
        <dbReference type="ARBA" id="ARBA00030386"/>
    </source>
</evidence>
<dbReference type="EMBL" id="PPTP01000007">
    <property type="protein sequence ID" value="RDB54851.1"/>
    <property type="molecule type" value="Genomic_DNA"/>
</dbReference>
<comment type="caution">
    <text evidence="15">The sequence shown here is derived from an EMBL/GenBank/DDBJ whole genome shotgun (WGS) entry which is preliminary data.</text>
</comment>
<reference evidence="15 16" key="1">
    <citation type="journal article" date="2018" name="Elife">
        <title>Discovery and characterization of a prevalent human gut bacterial enzyme sufficient for the inactivation of a family of plant toxins.</title>
        <authorList>
            <person name="Koppel N."/>
            <person name="Bisanz J.E."/>
            <person name="Pandelia M.E."/>
            <person name="Turnbaugh P.J."/>
            <person name="Balskus E.P."/>
        </authorList>
    </citation>
    <scope>NUCLEOTIDE SEQUENCE [LARGE SCALE GENOMIC DNA]</scope>
    <source>
        <strain evidence="16">anaerobia AP69FAA</strain>
    </source>
</reference>
<accession>A0A369L4H8</accession>
<comment type="similarity">
    <text evidence="3">Belongs to the FAD-dependent oxidoreductase 2 family. NadB subfamily.</text>
</comment>
<evidence type="ECO:0000256" key="8">
    <source>
        <dbReference type="ARBA" id="ARBA00022827"/>
    </source>
</evidence>
<comment type="function">
    <text evidence="10">Catalyzes the oxidation of L-aspartate to iminoaspartate, the first step in the de novo biosynthesis of NAD(+).</text>
</comment>
<dbReference type="InterPro" id="IPR005288">
    <property type="entry name" value="NadB"/>
</dbReference>
<evidence type="ECO:0000259" key="14">
    <source>
        <dbReference type="Pfam" id="PF00890"/>
    </source>
</evidence>
<keyword evidence="16" id="KW-1185">Reference proteome</keyword>
<keyword evidence="6" id="KW-0285">Flavoprotein</keyword>
<evidence type="ECO:0000313" key="16">
    <source>
        <dbReference type="Proteomes" id="UP000253792"/>
    </source>
</evidence>
<gene>
    <name evidence="15" type="ORF">C1880_07915</name>
</gene>
<dbReference type="GO" id="GO:0033765">
    <property type="term" value="F:steroid dehydrogenase activity, acting on the CH-CH group of donors"/>
    <property type="evidence" value="ECO:0007669"/>
    <property type="project" value="UniProtKB-ARBA"/>
</dbReference>
<dbReference type="FunFam" id="3.90.700.10:FF:000002">
    <property type="entry name" value="L-aspartate oxidase"/>
    <property type="match status" value="1"/>
</dbReference>
<proteinExistence type="inferred from homology"/>
<dbReference type="PANTHER" id="PTHR42716">
    <property type="entry name" value="L-ASPARTATE OXIDASE"/>
    <property type="match status" value="1"/>
</dbReference>
<evidence type="ECO:0000256" key="10">
    <source>
        <dbReference type="ARBA" id="ARBA00029426"/>
    </source>
</evidence>
<dbReference type="Gene3D" id="3.90.700.10">
    <property type="entry name" value="Succinate dehydrogenase/fumarate reductase flavoprotein, catalytic domain"/>
    <property type="match status" value="1"/>
</dbReference>
<dbReference type="STRING" id="1034345.GCA_000236865_01583"/>
<dbReference type="UniPathway" id="UPA00253">
    <property type="reaction ID" value="UER00326"/>
</dbReference>
<evidence type="ECO:0000256" key="4">
    <source>
        <dbReference type="ARBA" id="ARBA00012173"/>
    </source>
</evidence>
<dbReference type="SUPFAM" id="SSF56425">
    <property type="entry name" value="Succinate dehydrogenase/fumarate reductase flavoprotein, catalytic domain"/>
    <property type="match status" value="1"/>
</dbReference>
<keyword evidence="7" id="KW-0662">Pyridine nucleotide biosynthesis</keyword>
<dbReference type="AlphaFoldDB" id="A0A369L4H8"/>
<evidence type="ECO:0000256" key="7">
    <source>
        <dbReference type="ARBA" id="ARBA00022642"/>
    </source>
</evidence>
<dbReference type="EC" id="1.4.3.16" evidence="4"/>
<dbReference type="GO" id="GO:0034628">
    <property type="term" value="P:'de novo' NAD+ biosynthetic process from L-aspartate"/>
    <property type="evidence" value="ECO:0007669"/>
    <property type="project" value="TreeGrafter"/>
</dbReference>
<sequence length="522" mass="56761">MGAAPAETTASAAARTHIDDACESAGDRLKPECDGAAEAHDIACDVVIVGCGVAGLYCALNLPSTLSVVMLAKTTVDECDSMLAQGGICVQHDDADYAPFFEDTLRAGHYENRCESVDLMIRASRSIISDLVKRGVDFERDQADNLRYTREGAHSRPRICFHSDITGDEITSTLLARVRELPNVRILEHTCMDDILIAQDDIKPHQPQTRCYGILAHTADGVQLRIFAGQTLWACGGIGGTYPRSTNFPSLTGDACTIAARHGIALEHMDYVQIHPTSLYSTRPGRAFLISESCRGEGAVLLDANGNRFTDELQPRDVVSASIYRQMAAEGTDFVRLSFANMPKDEITGHFGNIHKRCLEEGFDITREPIPVVPAQHYFMGGVRVDRNSATDMPGLYAAGETSCNGVHGKNRLASNSLLESLVFAQRAAWDMCRKLGVKAPVAQTYPEQPCGADAQAYERLCAEAERKTHESATQGEPQTEAQTRPQTRTQNAVHDRPLTCAQNPSPSDTDRTASSKEVVCA</sequence>
<evidence type="ECO:0000256" key="6">
    <source>
        <dbReference type="ARBA" id="ARBA00022630"/>
    </source>
</evidence>
<name>A0A369L4H8_9ACTN</name>
<dbReference type="PANTHER" id="PTHR42716:SF2">
    <property type="entry name" value="L-ASPARTATE OXIDASE, CHLOROPLASTIC"/>
    <property type="match status" value="1"/>
</dbReference>
<keyword evidence="9 15" id="KW-0560">Oxidoreductase</keyword>
<dbReference type="InterPro" id="IPR036188">
    <property type="entry name" value="FAD/NAD-bd_sf"/>
</dbReference>
<protein>
    <recommendedName>
        <fullName evidence="5">L-aspartate oxidase</fullName>
        <ecNumber evidence="4">1.4.3.16</ecNumber>
    </recommendedName>
    <alternativeName>
        <fullName evidence="11">Quinolinate synthase B</fullName>
    </alternativeName>
</protein>
<evidence type="ECO:0000256" key="9">
    <source>
        <dbReference type="ARBA" id="ARBA00023002"/>
    </source>
</evidence>
<evidence type="ECO:0000256" key="5">
    <source>
        <dbReference type="ARBA" id="ARBA00021901"/>
    </source>
</evidence>
<dbReference type="InterPro" id="IPR003953">
    <property type="entry name" value="FAD-dep_OxRdtase_2_FAD-bd"/>
</dbReference>
<organism evidence="15 16">
    <name type="scientific">Senegalimassilia anaerobia</name>
    <dbReference type="NCBI Taxonomy" id="1473216"/>
    <lineage>
        <taxon>Bacteria</taxon>
        <taxon>Bacillati</taxon>
        <taxon>Actinomycetota</taxon>
        <taxon>Coriobacteriia</taxon>
        <taxon>Coriobacteriales</taxon>
        <taxon>Coriobacteriaceae</taxon>
        <taxon>Senegalimassilia</taxon>
    </lineage>
</organism>
<dbReference type="Proteomes" id="UP000253792">
    <property type="component" value="Unassembled WGS sequence"/>
</dbReference>
<dbReference type="Pfam" id="PF00890">
    <property type="entry name" value="FAD_binding_2"/>
    <property type="match status" value="1"/>
</dbReference>
<feature type="region of interest" description="Disordered" evidence="13">
    <location>
        <begin position="466"/>
        <end position="522"/>
    </location>
</feature>
<evidence type="ECO:0000256" key="12">
    <source>
        <dbReference type="ARBA" id="ARBA00048305"/>
    </source>
</evidence>
<comment type="cofactor">
    <cofactor evidence="1">
        <name>FAD</name>
        <dbReference type="ChEBI" id="CHEBI:57692"/>
    </cofactor>
</comment>
<dbReference type="SUPFAM" id="SSF51905">
    <property type="entry name" value="FAD/NAD(P)-binding domain"/>
    <property type="match status" value="1"/>
</dbReference>
<comment type="pathway">
    <text evidence="2">Cofactor biosynthesis; NAD(+) biosynthesis; iminoaspartate from L-aspartate (oxidase route): step 1/1.</text>
</comment>
<evidence type="ECO:0000256" key="2">
    <source>
        <dbReference type="ARBA" id="ARBA00004950"/>
    </source>
</evidence>
<comment type="catalytic activity">
    <reaction evidence="12">
        <text>L-aspartate + O2 = iminosuccinate + H2O2</text>
        <dbReference type="Rhea" id="RHEA:25876"/>
        <dbReference type="ChEBI" id="CHEBI:15379"/>
        <dbReference type="ChEBI" id="CHEBI:16240"/>
        <dbReference type="ChEBI" id="CHEBI:29991"/>
        <dbReference type="ChEBI" id="CHEBI:77875"/>
        <dbReference type="EC" id="1.4.3.16"/>
    </reaction>
    <physiologicalReaction direction="left-to-right" evidence="12">
        <dbReference type="Rhea" id="RHEA:25877"/>
    </physiologicalReaction>
</comment>
<dbReference type="InterPro" id="IPR027477">
    <property type="entry name" value="Succ_DH/fumarate_Rdtase_cat_sf"/>
</dbReference>
<dbReference type="Gene3D" id="3.50.50.60">
    <property type="entry name" value="FAD/NAD(P)-binding domain"/>
    <property type="match status" value="1"/>
</dbReference>
<evidence type="ECO:0000256" key="1">
    <source>
        <dbReference type="ARBA" id="ARBA00001974"/>
    </source>
</evidence>
<dbReference type="PRINTS" id="PR00368">
    <property type="entry name" value="FADPNR"/>
</dbReference>
<evidence type="ECO:0000256" key="13">
    <source>
        <dbReference type="SAM" id="MobiDB-lite"/>
    </source>
</evidence>
<evidence type="ECO:0000313" key="15">
    <source>
        <dbReference type="EMBL" id="RDB54851.1"/>
    </source>
</evidence>
<dbReference type="GO" id="GO:0008734">
    <property type="term" value="F:L-aspartate oxidase activity"/>
    <property type="evidence" value="ECO:0007669"/>
    <property type="project" value="UniProtKB-EC"/>
</dbReference>